<dbReference type="Proteomes" id="UP001209570">
    <property type="component" value="Unassembled WGS sequence"/>
</dbReference>
<dbReference type="EMBL" id="JAKCXM010000046">
    <property type="protein sequence ID" value="KAJ0405383.1"/>
    <property type="molecule type" value="Genomic_DNA"/>
</dbReference>
<accession>A0AAD5LP22</accession>
<comment type="caution">
    <text evidence="1">The sequence shown here is derived from an EMBL/GenBank/DDBJ whole genome shotgun (WGS) entry which is preliminary data.</text>
</comment>
<protein>
    <submittedName>
        <fullName evidence="1">Uncharacterized protein</fullName>
    </submittedName>
</protein>
<dbReference type="AlphaFoldDB" id="A0AAD5LP22"/>
<keyword evidence="2" id="KW-1185">Reference proteome</keyword>
<evidence type="ECO:0000313" key="2">
    <source>
        <dbReference type="Proteomes" id="UP001209570"/>
    </source>
</evidence>
<organism evidence="1 2">
    <name type="scientific">Pythium insidiosum</name>
    <name type="common">Pythiosis disease agent</name>
    <dbReference type="NCBI Taxonomy" id="114742"/>
    <lineage>
        <taxon>Eukaryota</taxon>
        <taxon>Sar</taxon>
        <taxon>Stramenopiles</taxon>
        <taxon>Oomycota</taxon>
        <taxon>Peronosporomycetes</taxon>
        <taxon>Pythiales</taxon>
        <taxon>Pythiaceae</taxon>
        <taxon>Pythium</taxon>
    </lineage>
</organism>
<evidence type="ECO:0000313" key="1">
    <source>
        <dbReference type="EMBL" id="KAJ0405383.1"/>
    </source>
</evidence>
<name>A0AAD5LP22_PYTIN</name>
<gene>
    <name evidence="1" type="ORF">P43SY_000262</name>
</gene>
<proteinExistence type="predicted"/>
<reference evidence="1" key="1">
    <citation type="submission" date="2021-12" db="EMBL/GenBank/DDBJ databases">
        <title>Prjna785345.</title>
        <authorList>
            <person name="Rujirawat T."/>
            <person name="Krajaejun T."/>
        </authorList>
    </citation>
    <scope>NUCLEOTIDE SEQUENCE</scope>
    <source>
        <strain evidence="1">Pi057C3</strain>
    </source>
</reference>
<sequence>MSNPLTSFISSFMTPSSENEAQAIEHLSTLQAGAQWRLDDDAVSHRPKGYHQRAVYTNPEGAPEVPRQYIVTTHSHERDFETYAANSYSSAIAIQEGMKKRGF</sequence>